<dbReference type="Proteomes" id="UP001201980">
    <property type="component" value="Unassembled WGS sequence"/>
</dbReference>
<accession>A0AAD5RYV9</accession>
<reference evidence="2" key="1">
    <citation type="submission" date="2022-07" db="EMBL/GenBank/DDBJ databases">
        <title>Draft genome sequence of Zalerion maritima ATCC 34329, a (micro)plastics degrading marine fungus.</title>
        <authorList>
            <person name="Paco A."/>
            <person name="Goncalves M.F.M."/>
            <person name="Rocha-Santos T.A.P."/>
            <person name="Alves A."/>
        </authorList>
    </citation>
    <scope>NUCLEOTIDE SEQUENCE</scope>
    <source>
        <strain evidence="2">ATCC 34329</strain>
    </source>
</reference>
<sequence>MGAVAENSEQVATHPEGSEKCLERRGDTNGMIESRLDRLREALDTCILEGLRDTLLNVSSSKAFQQRGIDESQQRVLKAVRSQTSVFQTTIREASRNLTKTVQRVVRDQTEALEVCNES</sequence>
<evidence type="ECO:0000313" key="3">
    <source>
        <dbReference type="Proteomes" id="UP001201980"/>
    </source>
</evidence>
<dbReference type="AlphaFoldDB" id="A0AAD5RYV9"/>
<protein>
    <submittedName>
        <fullName evidence="2">Uncharacterized protein</fullName>
    </submittedName>
</protein>
<dbReference type="EMBL" id="JAKWBI020000003">
    <property type="protein sequence ID" value="KAJ2907267.1"/>
    <property type="molecule type" value="Genomic_DNA"/>
</dbReference>
<feature type="compositionally biased region" description="Basic and acidic residues" evidence="1">
    <location>
        <begin position="16"/>
        <end position="27"/>
    </location>
</feature>
<keyword evidence="3" id="KW-1185">Reference proteome</keyword>
<gene>
    <name evidence="2" type="ORF">MKZ38_006561</name>
</gene>
<evidence type="ECO:0000256" key="1">
    <source>
        <dbReference type="SAM" id="MobiDB-lite"/>
    </source>
</evidence>
<evidence type="ECO:0000313" key="2">
    <source>
        <dbReference type="EMBL" id="KAJ2907267.1"/>
    </source>
</evidence>
<comment type="caution">
    <text evidence="2">The sequence shown here is derived from an EMBL/GenBank/DDBJ whole genome shotgun (WGS) entry which is preliminary data.</text>
</comment>
<organism evidence="2 3">
    <name type="scientific">Zalerion maritima</name>
    <dbReference type="NCBI Taxonomy" id="339359"/>
    <lineage>
        <taxon>Eukaryota</taxon>
        <taxon>Fungi</taxon>
        <taxon>Dikarya</taxon>
        <taxon>Ascomycota</taxon>
        <taxon>Pezizomycotina</taxon>
        <taxon>Sordariomycetes</taxon>
        <taxon>Lulworthiomycetidae</taxon>
        <taxon>Lulworthiales</taxon>
        <taxon>Lulworthiaceae</taxon>
        <taxon>Zalerion</taxon>
    </lineage>
</organism>
<feature type="region of interest" description="Disordered" evidence="1">
    <location>
        <begin position="1"/>
        <end position="27"/>
    </location>
</feature>
<proteinExistence type="predicted"/>
<name>A0AAD5RYV9_9PEZI</name>